<dbReference type="Gene3D" id="3.20.20.450">
    <property type="entry name" value="EAL domain"/>
    <property type="match status" value="1"/>
</dbReference>
<feature type="domain" description="EAL" evidence="3">
    <location>
        <begin position="209"/>
        <end position="464"/>
    </location>
</feature>
<gene>
    <name evidence="5" type="ORF">Aocu_04720</name>
</gene>
<dbReference type="EMBL" id="LK028559">
    <property type="protein sequence ID" value="CDR30545.1"/>
    <property type="molecule type" value="Genomic_DNA"/>
</dbReference>
<dbReference type="SUPFAM" id="SSF55073">
    <property type="entry name" value="Nucleotide cyclase"/>
    <property type="match status" value="1"/>
</dbReference>
<keyword evidence="2" id="KW-0472">Membrane</keyword>
<feature type="domain" description="GGDEF" evidence="4">
    <location>
        <begin position="66"/>
        <end position="201"/>
    </location>
</feature>
<keyword evidence="2" id="KW-1133">Transmembrane helix</keyword>
<dbReference type="InParanoid" id="A0A061A9H2"/>
<dbReference type="Proteomes" id="UP000032434">
    <property type="component" value="Chromosome 1"/>
</dbReference>
<dbReference type="PANTHER" id="PTHR33121">
    <property type="entry name" value="CYCLIC DI-GMP PHOSPHODIESTERASE PDEF"/>
    <property type="match status" value="1"/>
</dbReference>
<dbReference type="InterPro" id="IPR050706">
    <property type="entry name" value="Cyclic-di-GMP_PDE-like"/>
</dbReference>
<dbReference type="AlphaFoldDB" id="A0A061A9H2"/>
<evidence type="ECO:0000256" key="1">
    <source>
        <dbReference type="SAM" id="Coils"/>
    </source>
</evidence>
<feature type="transmembrane region" description="Helical" evidence="2">
    <location>
        <begin position="6"/>
        <end position="28"/>
    </location>
</feature>
<reference evidence="6" key="1">
    <citation type="submission" date="2014-05" db="EMBL/GenBank/DDBJ databases">
        <authorList>
            <person name="Kube M."/>
        </authorList>
    </citation>
    <scope>NUCLEOTIDE SEQUENCE [LARGE SCALE GENOMIC DNA]</scope>
</reference>
<dbReference type="KEGG" id="aoc:Aocu_04720"/>
<dbReference type="SUPFAM" id="SSF141868">
    <property type="entry name" value="EAL domain-like"/>
    <property type="match status" value="1"/>
</dbReference>
<dbReference type="NCBIfam" id="TIGR00254">
    <property type="entry name" value="GGDEF"/>
    <property type="match status" value="1"/>
</dbReference>
<dbReference type="PROSITE" id="PS50887">
    <property type="entry name" value="GGDEF"/>
    <property type="match status" value="1"/>
</dbReference>
<dbReference type="HOGENOM" id="CLU_000445_70_50_14"/>
<dbReference type="PANTHER" id="PTHR33121:SF70">
    <property type="entry name" value="SIGNALING PROTEIN YKOW"/>
    <property type="match status" value="1"/>
</dbReference>
<evidence type="ECO:0000313" key="5">
    <source>
        <dbReference type="EMBL" id="CDR30545.1"/>
    </source>
</evidence>
<dbReference type="SMART" id="SM00267">
    <property type="entry name" value="GGDEF"/>
    <property type="match status" value="1"/>
</dbReference>
<dbReference type="InterPro" id="IPR043128">
    <property type="entry name" value="Rev_trsase/Diguanyl_cyclase"/>
</dbReference>
<dbReference type="CDD" id="cd01948">
    <property type="entry name" value="EAL"/>
    <property type="match status" value="1"/>
</dbReference>
<dbReference type="InterPro" id="IPR035919">
    <property type="entry name" value="EAL_sf"/>
</dbReference>
<proteinExistence type="predicted"/>
<dbReference type="STRING" id="35623.Aocu_04720"/>
<dbReference type="PATRIC" id="fig|35623.3.peg.473"/>
<dbReference type="RefSeq" id="WP_045749082.1">
    <property type="nucleotide sequence ID" value="NZ_FUZK01000003.1"/>
</dbReference>
<accession>A0A061A9H2</accession>
<dbReference type="Pfam" id="PF00563">
    <property type="entry name" value="EAL"/>
    <property type="match status" value="1"/>
</dbReference>
<dbReference type="InterPro" id="IPR029787">
    <property type="entry name" value="Nucleotide_cyclase"/>
</dbReference>
<dbReference type="SMART" id="SM00052">
    <property type="entry name" value="EAL"/>
    <property type="match status" value="1"/>
</dbReference>
<name>A0A061A9H2_9MOLU</name>
<sequence>MINDILLTIGVTILLIGMILGLIVLLKIEIRKYRDDKMLLSDQVISYDVFKALIERVIKRNTKKNLPFTIIQIDIDKFQDIEDTFNKDEEAYIMSYVASHIKSALPEESIISSSSKPDEFYIYIPHTYDHSNIYSLAKNIKKEAEKKIQILDKITIKKTISMAIASFPLHGNSLDLINQSLEIAMYMVKKSGGNDIKYYSDELNQTKENMQLYQELKIAKENKEFIYYYQPIVHSKELTDVYGFEALLRWNHPKRGLLMPGQFLHLAEQTGELDDIGIIAVEQALELLTDLSQLQQRNDLIININLSPRQVLNEMTFTIFQRMVDKYNQDASSIAIEIPDFSLYKKNEVFRRNLIRIKTLGFKIAMDIQTTDYDMLDLIERFQIDMIKFNRKFFMLEDNYNFRKYYQMIVEFAENKKLKLVAEGIENKEMLKSITEKGVPYAQGFFISNPLSPEELFTYLGKIKKS</sequence>
<dbReference type="OrthoDB" id="384273at2"/>
<dbReference type="InterPro" id="IPR001633">
    <property type="entry name" value="EAL_dom"/>
</dbReference>
<dbReference type="InterPro" id="IPR000160">
    <property type="entry name" value="GGDEF_dom"/>
</dbReference>
<protein>
    <submittedName>
        <fullName evidence="5">Diguanylate cyclase/Phosphodiesterase</fullName>
    </submittedName>
</protein>
<feature type="coiled-coil region" evidence="1">
    <location>
        <begin position="196"/>
        <end position="223"/>
    </location>
</feature>
<keyword evidence="6" id="KW-1185">Reference proteome</keyword>
<evidence type="ECO:0000256" key="2">
    <source>
        <dbReference type="SAM" id="Phobius"/>
    </source>
</evidence>
<dbReference type="GO" id="GO:0071111">
    <property type="term" value="F:cyclic-guanylate-specific phosphodiesterase activity"/>
    <property type="evidence" value="ECO:0007669"/>
    <property type="project" value="InterPro"/>
</dbReference>
<evidence type="ECO:0000313" key="6">
    <source>
        <dbReference type="Proteomes" id="UP000032434"/>
    </source>
</evidence>
<organism evidence="5 6">
    <name type="scientific">Acholeplasma oculi</name>
    <dbReference type="NCBI Taxonomy" id="35623"/>
    <lineage>
        <taxon>Bacteria</taxon>
        <taxon>Bacillati</taxon>
        <taxon>Mycoplasmatota</taxon>
        <taxon>Mollicutes</taxon>
        <taxon>Acholeplasmatales</taxon>
        <taxon>Acholeplasmataceae</taxon>
        <taxon>Acholeplasma</taxon>
    </lineage>
</organism>
<keyword evidence="1" id="KW-0175">Coiled coil</keyword>
<evidence type="ECO:0000259" key="4">
    <source>
        <dbReference type="PROSITE" id="PS50887"/>
    </source>
</evidence>
<dbReference type="Pfam" id="PF00990">
    <property type="entry name" value="GGDEF"/>
    <property type="match status" value="1"/>
</dbReference>
<dbReference type="PROSITE" id="PS50883">
    <property type="entry name" value="EAL"/>
    <property type="match status" value="1"/>
</dbReference>
<evidence type="ECO:0000259" key="3">
    <source>
        <dbReference type="PROSITE" id="PS50883"/>
    </source>
</evidence>
<dbReference type="Gene3D" id="3.30.70.270">
    <property type="match status" value="1"/>
</dbReference>
<keyword evidence="2" id="KW-0812">Transmembrane</keyword>